<dbReference type="Pfam" id="PF02786">
    <property type="entry name" value="CPSase_L_D2"/>
    <property type="match status" value="1"/>
</dbReference>
<dbReference type="GO" id="GO:0006633">
    <property type="term" value="P:fatty acid biosynthetic process"/>
    <property type="evidence" value="ECO:0007669"/>
    <property type="project" value="TreeGrafter"/>
</dbReference>
<protein>
    <submittedName>
        <fullName evidence="2">1152_t:CDS:1</fullName>
    </submittedName>
</protein>
<gene>
    <name evidence="2" type="ORF">FWILDA_LOCUS14411</name>
</gene>
<evidence type="ECO:0000259" key="1">
    <source>
        <dbReference type="Pfam" id="PF02786"/>
    </source>
</evidence>
<organism evidence="2 3">
    <name type="scientific">Funneliformis geosporum</name>
    <dbReference type="NCBI Taxonomy" id="1117311"/>
    <lineage>
        <taxon>Eukaryota</taxon>
        <taxon>Fungi</taxon>
        <taxon>Fungi incertae sedis</taxon>
        <taxon>Mucoromycota</taxon>
        <taxon>Glomeromycotina</taxon>
        <taxon>Glomeromycetes</taxon>
        <taxon>Glomerales</taxon>
        <taxon>Glomeraceae</taxon>
        <taxon>Funneliformis</taxon>
    </lineage>
</organism>
<comment type="caution">
    <text evidence="2">The sequence shown here is derived from an EMBL/GenBank/DDBJ whole genome shotgun (WGS) entry which is preliminary data.</text>
</comment>
<evidence type="ECO:0000313" key="2">
    <source>
        <dbReference type="EMBL" id="CAI2190109.1"/>
    </source>
</evidence>
<dbReference type="GO" id="GO:0003989">
    <property type="term" value="F:acetyl-CoA carboxylase activity"/>
    <property type="evidence" value="ECO:0007669"/>
    <property type="project" value="InterPro"/>
</dbReference>
<dbReference type="PANTHER" id="PTHR45728">
    <property type="entry name" value="ACETYL-COA CARBOXYLASE, ISOFORM A"/>
    <property type="match status" value="1"/>
</dbReference>
<dbReference type="Gene3D" id="3.30.470.20">
    <property type="entry name" value="ATP-grasp fold, B domain"/>
    <property type="match status" value="1"/>
</dbReference>
<accession>A0A9W4T2J9</accession>
<dbReference type="GO" id="GO:0005524">
    <property type="term" value="F:ATP binding"/>
    <property type="evidence" value="ECO:0007669"/>
    <property type="project" value="InterPro"/>
</dbReference>
<proteinExistence type="predicted"/>
<dbReference type="GO" id="GO:0005739">
    <property type="term" value="C:mitochondrion"/>
    <property type="evidence" value="ECO:0007669"/>
    <property type="project" value="TreeGrafter"/>
</dbReference>
<dbReference type="SUPFAM" id="SSF52440">
    <property type="entry name" value="PreATP-grasp domain"/>
    <property type="match status" value="1"/>
</dbReference>
<feature type="non-terminal residue" evidence="2">
    <location>
        <position position="138"/>
    </location>
</feature>
<keyword evidence="3" id="KW-1185">Reference proteome</keyword>
<dbReference type="PANTHER" id="PTHR45728:SF3">
    <property type="entry name" value="ACETYL-COA CARBOXYLASE"/>
    <property type="match status" value="1"/>
</dbReference>
<dbReference type="EMBL" id="CAMKVN010006275">
    <property type="protein sequence ID" value="CAI2190109.1"/>
    <property type="molecule type" value="Genomic_DNA"/>
</dbReference>
<dbReference type="InterPro" id="IPR005479">
    <property type="entry name" value="CPAse_ATP-bd"/>
</dbReference>
<dbReference type="OrthoDB" id="14612at2759"/>
<dbReference type="AlphaFoldDB" id="A0A9W4T2J9"/>
<sequence length="138" mass="15225">MATSEDLKFNIRMADQYIEVPNNYIYLMGHASENPKLPESLAQSKHKIVFIGPLGSAMRSGNGVTQTELDKQGHVIVSESVYEEACVKELMMATICSSSSEVPGSSIFIMRLARDARHLEVQVLADQYGNAISLFGRD</sequence>
<reference evidence="2" key="1">
    <citation type="submission" date="2022-08" db="EMBL/GenBank/DDBJ databases">
        <authorList>
            <person name="Kallberg Y."/>
            <person name="Tangrot J."/>
            <person name="Rosling A."/>
        </authorList>
    </citation>
    <scope>NUCLEOTIDE SEQUENCE</scope>
    <source>
        <strain evidence="2">Wild A</strain>
    </source>
</reference>
<dbReference type="InterPro" id="IPR016185">
    <property type="entry name" value="PreATP-grasp_dom_sf"/>
</dbReference>
<dbReference type="Proteomes" id="UP001153678">
    <property type="component" value="Unassembled WGS sequence"/>
</dbReference>
<name>A0A9W4T2J9_9GLOM</name>
<dbReference type="SUPFAM" id="SSF56059">
    <property type="entry name" value="Glutathione synthetase ATP-binding domain-like"/>
    <property type="match status" value="1"/>
</dbReference>
<dbReference type="InterPro" id="IPR049076">
    <property type="entry name" value="ACCA"/>
</dbReference>
<evidence type="ECO:0000313" key="3">
    <source>
        <dbReference type="Proteomes" id="UP001153678"/>
    </source>
</evidence>
<feature type="domain" description="Carbamoyl phosphate synthase ATP-binding" evidence="1">
    <location>
        <begin position="81"/>
        <end position="138"/>
    </location>
</feature>
<dbReference type="Gene3D" id="3.40.50.20">
    <property type="match status" value="1"/>
</dbReference>